<evidence type="ECO:0000313" key="2">
    <source>
        <dbReference type="Proteomes" id="UP001190700"/>
    </source>
</evidence>
<name>A0AAE0FIG3_9CHLO</name>
<protein>
    <submittedName>
        <fullName evidence="1">Uncharacterized protein</fullName>
    </submittedName>
</protein>
<proteinExistence type="predicted"/>
<dbReference type="AlphaFoldDB" id="A0AAE0FIG3"/>
<dbReference type="Proteomes" id="UP001190700">
    <property type="component" value="Unassembled WGS sequence"/>
</dbReference>
<sequence>MLVEMEEEDLGATVEEKGTVAEEVARAREEMAAVAKVVTEAVKAAEGEAADSEAAVDWAVENTEVMAKVEVKMKDSLGEDKNSSGLQLSWSMLGMMLGMLCLWSGPMKAGWSEGLL</sequence>
<dbReference type="EMBL" id="LGRX02018128">
    <property type="protein sequence ID" value="KAK3260143.1"/>
    <property type="molecule type" value="Genomic_DNA"/>
</dbReference>
<gene>
    <name evidence="1" type="ORF">CYMTET_30886</name>
</gene>
<accession>A0AAE0FIG3</accession>
<keyword evidence="2" id="KW-1185">Reference proteome</keyword>
<comment type="caution">
    <text evidence="1">The sequence shown here is derived from an EMBL/GenBank/DDBJ whole genome shotgun (WGS) entry which is preliminary data.</text>
</comment>
<evidence type="ECO:0000313" key="1">
    <source>
        <dbReference type="EMBL" id="KAK3260143.1"/>
    </source>
</evidence>
<organism evidence="1 2">
    <name type="scientific">Cymbomonas tetramitiformis</name>
    <dbReference type="NCBI Taxonomy" id="36881"/>
    <lineage>
        <taxon>Eukaryota</taxon>
        <taxon>Viridiplantae</taxon>
        <taxon>Chlorophyta</taxon>
        <taxon>Pyramimonadophyceae</taxon>
        <taxon>Pyramimonadales</taxon>
        <taxon>Pyramimonadaceae</taxon>
        <taxon>Cymbomonas</taxon>
    </lineage>
</organism>
<reference evidence="1 2" key="1">
    <citation type="journal article" date="2015" name="Genome Biol. Evol.">
        <title>Comparative Genomics of a Bacterivorous Green Alga Reveals Evolutionary Causalities and Consequences of Phago-Mixotrophic Mode of Nutrition.</title>
        <authorList>
            <person name="Burns J.A."/>
            <person name="Paasch A."/>
            <person name="Narechania A."/>
            <person name="Kim E."/>
        </authorList>
    </citation>
    <scope>NUCLEOTIDE SEQUENCE [LARGE SCALE GENOMIC DNA]</scope>
    <source>
        <strain evidence="1 2">PLY_AMNH</strain>
    </source>
</reference>